<protein>
    <submittedName>
        <fullName evidence="2">Uncharacterized protein</fullName>
    </submittedName>
</protein>
<comment type="caution">
    <text evidence="2">The sequence shown here is derived from an EMBL/GenBank/DDBJ whole genome shotgun (WGS) entry which is preliminary data.</text>
</comment>
<dbReference type="OrthoDB" id="10571534at2759"/>
<feature type="coiled-coil region" evidence="1">
    <location>
        <begin position="220"/>
        <end position="247"/>
    </location>
</feature>
<evidence type="ECO:0000313" key="3">
    <source>
        <dbReference type="Proteomes" id="UP000187209"/>
    </source>
</evidence>
<sequence>MMILLSMIALSVFAEESKTIFLELEENLLSKALLDTVYLQLELGVSGSDLVSNLEDVVSEIKAQEQVAAVVLANQQAICNIIPELVQKVSEIQKSIDAVQENLNIARPELELLNNEISSKENEIERYKQEIASATEKRNSDKAKWLENDQENVKNIEASIGAIKLTSQLKYDDSSVVLIQKKLNDLTGTLSNAVKSTQNDLYSPAITALTELSKANPQTLTQVLSLLESLKNDLVQAKGQSSRLEEESQRAFEDYIESIEDSIESNTQDMSLLNRKKHRLEAFINTSNTEISEDKSRIQTFEEILEEQQTLCNEWTRLNKLESKEREVFVQDIYKVIELVNTNIAGVKEYFDNR</sequence>
<proteinExistence type="predicted"/>
<accession>A0A1R2BPI8</accession>
<keyword evidence="1" id="KW-0175">Coiled coil</keyword>
<organism evidence="2 3">
    <name type="scientific">Stentor coeruleus</name>
    <dbReference type="NCBI Taxonomy" id="5963"/>
    <lineage>
        <taxon>Eukaryota</taxon>
        <taxon>Sar</taxon>
        <taxon>Alveolata</taxon>
        <taxon>Ciliophora</taxon>
        <taxon>Postciliodesmatophora</taxon>
        <taxon>Heterotrichea</taxon>
        <taxon>Heterotrichida</taxon>
        <taxon>Stentoridae</taxon>
        <taxon>Stentor</taxon>
    </lineage>
</organism>
<keyword evidence="3" id="KW-1185">Reference proteome</keyword>
<evidence type="ECO:0000256" key="1">
    <source>
        <dbReference type="SAM" id="Coils"/>
    </source>
</evidence>
<name>A0A1R2BPI8_9CILI</name>
<dbReference type="AlphaFoldDB" id="A0A1R2BPI8"/>
<evidence type="ECO:0000313" key="2">
    <source>
        <dbReference type="EMBL" id="OMJ78620.1"/>
    </source>
</evidence>
<dbReference type="Proteomes" id="UP000187209">
    <property type="component" value="Unassembled WGS sequence"/>
</dbReference>
<dbReference type="EMBL" id="MPUH01000513">
    <property type="protein sequence ID" value="OMJ78620.1"/>
    <property type="molecule type" value="Genomic_DNA"/>
</dbReference>
<feature type="coiled-coil region" evidence="1">
    <location>
        <begin position="110"/>
        <end position="144"/>
    </location>
</feature>
<gene>
    <name evidence="2" type="ORF">SteCoe_21545</name>
</gene>
<reference evidence="2 3" key="1">
    <citation type="submission" date="2016-11" db="EMBL/GenBank/DDBJ databases">
        <title>The macronuclear genome of Stentor coeruleus: a giant cell with tiny introns.</title>
        <authorList>
            <person name="Slabodnick M."/>
            <person name="Ruby J.G."/>
            <person name="Reiff S.B."/>
            <person name="Swart E.C."/>
            <person name="Gosai S."/>
            <person name="Prabakaran S."/>
            <person name="Witkowska E."/>
            <person name="Larue G.E."/>
            <person name="Fisher S."/>
            <person name="Freeman R.M."/>
            <person name="Gunawardena J."/>
            <person name="Chu W."/>
            <person name="Stover N.A."/>
            <person name="Gregory B.D."/>
            <person name="Nowacki M."/>
            <person name="Derisi J."/>
            <person name="Roy S.W."/>
            <person name="Marshall W.F."/>
            <person name="Sood P."/>
        </authorList>
    </citation>
    <scope>NUCLEOTIDE SEQUENCE [LARGE SCALE GENOMIC DNA]</scope>
    <source>
        <strain evidence="2">WM001</strain>
    </source>
</reference>